<evidence type="ECO:0000256" key="3">
    <source>
        <dbReference type="SAM" id="MobiDB-lite"/>
    </source>
</evidence>
<evidence type="ECO:0000313" key="6">
    <source>
        <dbReference type="EMBL" id="KAF6497264.1"/>
    </source>
</evidence>
<dbReference type="GO" id="GO:0005096">
    <property type="term" value="F:GTPase activator activity"/>
    <property type="evidence" value="ECO:0007669"/>
    <property type="project" value="UniProtKB-KW"/>
</dbReference>
<dbReference type="SUPFAM" id="SSF74788">
    <property type="entry name" value="Cullin repeat-like"/>
    <property type="match status" value="1"/>
</dbReference>
<dbReference type="InterPro" id="IPR013745">
    <property type="entry name" value="Bit61/PRR5"/>
</dbReference>
<dbReference type="Proteomes" id="UP000593571">
    <property type="component" value="Unassembled WGS sequence"/>
</dbReference>
<dbReference type="Pfam" id="PF00620">
    <property type="entry name" value="RhoGAP"/>
    <property type="match status" value="1"/>
</dbReference>
<comment type="similarity">
    <text evidence="1">Belongs to the PROTOR family.</text>
</comment>
<dbReference type="PROSITE" id="PS50238">
    <property type="entry name" value="RHOGAP"/>
    <property type="match status" value="1"/>
</dbReference>
<dbReference type="InterPro" id="IPR000198">
    <property type="entry name" value="RhoGAP_dom"/>
</dbReference>
<proteinExistence type="inferred from homology"/>
<dbReference type="SMART" id="SM00324">
    <property type="entry name" value="RhoGAP"/>
    <property type="match status" value="1"/>
</dbReference>
<dbReference type="PANTHER" id="PTHR45808:SF4">
    <property type="entry name" value="RHO GTPASE-ACTIVATING PROTEIN 8"/>
    <property type="match status" value="1"/>
</dbReference>
<dbReference type="Gene3D" id="3.40.525.10">
    <property type="entry name" value="CRAL-TRIO lipid binding domain"/>
    <property type="match status" value="1"/>
</dbReference>
<dbReference type="GO" id="GO:0005737">
    <property type="term" value="C:cytoplasm"/>
    <property type="evidence" value="ECO:0007669"/>
    <property type="project" value="TreeGrafter"/>
</dbReference>
<evidence type="ECO:0000259" key="5">
    <source>
        <dbReference type="PROSITE" id="PS50238"/>
    </source>
</evidence>
<evidence type="ECO:0000256" key="2">
    <source>
        <dbReference type="ARBA" id="ARBA00022468"/>
    </source>
</evidence>
<name>A0A7J8JK10_ROUAE</name>
<dbReference type="CDD" id="cd00170">
    <property type="entry name" value="SEC14"/>
    <property type="match status" value="1"/>
</dbReference>
<dbReference type="GO" id="GO:0007264">
    <property type="term" value="P:small GTPase-mediated signal transduction"/>
    <property type="evidence" value="ECO:0007669"/>
    <property type="project" value="TreeGrafter"/>
</dbReference>
<protein>
    <submittedName>
        <fullName evidence="6">Proline rich 5</fullName>
    </submittedName>
</protein>
<evidence type="ECO:0000259" key="4">
    <source>
        <dbReference type="PROSITE" id="PS50191"/>
    </source>
</evidence>
<dbReference type="Pfam" id="PF13716">
    <property type="entry name" value="CRAL_TRIO_2"/>
    <property type="match status" value="1"/>
</dbReference>
<feature type="region of interest" description="Disordered" evidence="3">
    <location>
        <begin position="593"/>
        <end position="633"/>
    </location>
</feature>
<dbReference type="EMBL" id="JACASE010000002">
    <property type="protein sequence ID" value="KAF6497264.1"/>
    <property type="molecule type" value="Genomic_DNA"/>
</dbReference>
<sequence>MRTLRRLKFMSSPSLSDLGKREPAAAAADERGTQQRRACANATWNSIHNGVIAVFQRKGLPDQELFGLNEGVRQLLKTELGSFFTEYLQNQLLTKGMVILRDKIRFYEGQKLLDSLAETWDFFFSDVLPTLQAIFYPVQGKEPSVRQLALLHFRDTITLSVKLGDALARAHARVPAAIVQMLLVLQGVHESRAVTKDYLRLEMLIQKVVSPYLGTYGLCSSEGPFAHSCVLELQTDEEGAAAPDAVRRPPAVPTAGQDPALSINHPFYDVARHGILQVAGEDHLGRRVITFSCCRMPPSHELNHRRLLEYKKNLKALYIVHPTSFIKVLWNVFKPLISHKFGKKVTYFNHLSELREHLKCDQLAIPPEVLRYDEKLRDLQRGRPLPPAKTPPPRPPLPTQQFGVSLQYLKDKNQGELIPPVLRFTVTYLRERGLRSEGLFRRSASAQTVREVQRLYNQGKPVNFDDYGDIHVPATILKTFLRELPQPLLTPKAYEQVLGITSVESSLRVAYCRQILQGLPEHNRAVLGYLVGFLHEVSRESVFNKMDSSSLACVFGLNLLWPSQGAASLGALLPLHLFTELLIEHHGKVFGARDARGEPGEQGGPQAGGPALPAAPPSPGPGRATPRVLEMSR</sequence>
<keyword evidence="2" id="KW-0343">GTPase activation</keyword>
<dbReference type="GO" id="GO:2001136">
    <property type="term" value="P:negative regulation of endocytic recycling"/>
    <property type="evidence" value="ECO:0007669"/>
    <property type="project" value="TreeGrafter"/>
</dbReference>
<dbReference type="PANTHER" id="PTHR45808">
    <property type="entry name" value="RHO GTPASE-ACTIVATING PROTEIN 68F"/>
    <property type="match status" value="1"/>
</dbReference>
<accession>A0A7J8JK10</accession>
<reference evidence="6 7" key="1">
    <citation type="journal article" date="2020" name="Nature">
        <title>Six reference-quality genomes reveal evolution of bat adaptations.</title>
        <authorList>
            <person name="Jebb D."/>
            <person name="Huang Z."/>
            <person name="Pippel M."/>
            <person name="Hughes G.M."/>
            <person name="Lavrichenko K."/>
            <person name="Devanna P."/>
            <person name="Winkler S."/>
            <person name="Jermiin L.S."/>
            <person name="Skirmuntt E.C."/>
            <person name="Katzourakis A."/>
            <person name="Burkitt-Gray L."/>
            <person name="Ray D.A."/>
            <person name="Sullivan K.A.M."/>
            <person name="Roscito J.G."/>
            <person name="Kirilenko B.M."/>
            <person name="Davalos L.M."/>
            <person name="Corthals A.P."/>
            <person name="Power M.L."/>
            <person name="Jones G."/>
            <person name="Ransome R.D."/>
            <person name="Dechmann D.K.N."/>
            <person name="Locatelli A.G."/>
            <person name="Puechmaille S.J."/>
            <person name="Fedrigo O."/>
            <person name="Jarvis E.D."/>
            <person name="Hiller M."/>
            <person name="Vernes S.C."/>
            <person name="Myers E.W."/>
            <person name="Teeling E.C."/>
        </authorList>
    </citation>
    <scope>NUCLEOTIDE SEQUENCE [LARGE SCALE GENOMIC DNA]</scope>
    <source>
        <strain evidence="6">MRouAeg1</strain>
        <tissue evidence="6">Muscle</tissue>
    </source>
</reference>
<dbReference type="InterPro" id="IPR008936">
    <property type="entry name" value="Rho_GTPase_activation_prot"/>
</dbReference>
<evidence type="ECO:0000313" key="7">
    <source>
        <dbReference type="Proteomes" id="UP000593571"/>
    </source>
</evidence>
<feature type="domain" description="CRAL-TRIO" evidence="4">
    <location>
        <begin position="310"/>
        <end position="377"/>
    </location>
</feature>
<comment type="caution">
    <text evidence="6">The sequence shown here is derived from an EMBL/GenBank/DDBJ whole genome shotgun (WGS) entry which is preliminary data.</text>
</comment>
<evidence type="ECO:0000256" key="1">
    <source>
        <dbReference type="ARBA" id="ARBA00010453"/>
    </source>
</evidence>
<gene>
    <name evidence="6" type="ORF">HJG63_015976</name>
</gene>
<dbReference type="FunFam" id="1.10.555.10:FF:000024">
    <property type="entry name" value="Rho GTPase-activating protein 1"/>
    <property type="match status" value="1"/>
</dbReference>
<dbReference type="AlphaFoldDB" id="A0A7J8JK10"/>
<feature type="compositionally biased region" description="Basic and acidic residues" evidence="3">
    <location>
        <begin position="18"/>
        <end position="32"/>
    </location>
</feature>
<feature type="domain" description="Rho-GAP" evidence="5">
    <location>
        <begin position="404"/>
        <end position="590"/>
    </location>
</feature>
<dbReference type="SUPFAM" id="SSF48350">
    <property type="entry name" value="GTPase activation domain, GAP"/>
    <property type="match status" value="1"/>
</dbReference>
<dbReference type="Pfam" id="PF08539">
    <property type="entry name" value="HbrB"/>
    <property type="match status" value="1"/>
</dbReference>
<dbReference type="SUPFAM" id="SSF52087">
    <property type="entry name" value="CRAL/TRIO domain"/>
    <property type="match status" value="1"/>
</dbReference>
<feature type="region of interest" description="Disordered" evidence="3">
    <location>
        <begin position="12"/>
        <end position="32"/>
    </location>
</feature>
<dbReference type="InterPro" id="IPR001251">
    <property type="entry name" value="CRAL-TRIO_dom"/>
</dbReference>
<dbReference type="InterPro" id="IPR016159">
    <property type="entry name" value="Cullin_repeat-like_dom_sf"/>
</dbReference>
<dbReference type="InterPro" id="IPR036865">
    <property type="entry name" value="CRAL-TRIO_dom_sf"/>
</dbReference>
<keyword evidence="7" id="KW-1185">Reference proteome</keyword>
<dbReference type="PROSITE" id="PS50191">
    <property type="entry name" value="CRAL_TRIO"/>
    <property type="match status" value="1"/>
</dbReference>
<dbReference type="Gene3D" id="1.10.555.10">
    <property type="entry name" value="Rho GTPase activation protein"/>
    <property type="match status" value="1"/>
</dbReference>
<organism evidence="6 7">
    <name type="scientific">Rousettus aegyptiacus</name>
    <name type="common">Egyptian fruit bat</name>
    <name type="synonym">Pteropus aegyptiacus</name>
    <dbReference type="NCBI Taxonomy" id="9407"/>
    <lineage>
        <taxon>Eukaryota</taxon>
        <taxon>Metazoa</taxon>
        <taxon>Chordata</taxon>
        <taxon>Craniata</taxon>
        <taxon>Vertebrata</taxon>
        <taxon>Euteleostomi</taxon>
        <taxon>Mammalia</taxon>
        <taxon>Eutheria</taxon>
        <taxon>Laurasiatheria</taxon>
        <taxon>Chiroptera</taxon>
        <taxon>Yinpterochiroptera</taxon>
        <taxon>Pteropodoidea</taxon>
        <taxon>Pteropodidae</taxon>
        <taxon>Rousettinae</taxon>
        <taxon>Rousettus</taxon>
    </lineage>
</organism>